<dbReference type="EMBL" id="LR796233">
    <property type="protein sequence ID" value="CAB4129256.1"/>
    <property type="molecule type" value="Genomic_DNA"/>
</dbReference>
<protein>
    <submittedName>
        <fullName evidence="1">Uncharacterized protein</fullName>
    </submittedName>
</protein>
<name>A0A6J5L7Q2_9CAUD</name>
<proteinExistence type="predicted"/>
<gene>
    <name evidence="1" type="ORF">UFOVP112_354</name>
</gene>
<sequence>MNYTKEQIINIVAEAKTEARTAANKFFQEKLGGVDQYSCGFAWVDIFGIKGNTKLGRALKEAGIRKSYTGSFQIWNPAEMGVQNIDTLEAGAEAAAKVFERYGFQAYAGSRLD</sequence>
<organism evidence="1">
    <name type="scientific">uncultured Caudovirales phage</name>
    <dbReference type="NCBI Taxonomy" id="2100421"/>
    <lineage>
        <taxon>Viruses</taxon>
        <taxon>Duplodnaviria</taxon>
        <taxon>Heunggongvirae</taxon>
        <taxon>Uroviricota</taxon>
        <taxon>Caudoviricetes</taxon>
        <taxon>Peduoviridae</taxon>
        <taxon>Maltschvirus</taxon>
        <taxon>Maltschvirus maltsch</taxon>
    </lineage>
</organism>
<accession>A0A6J5L7Q2</accession>
<evidence type="ECO:0000313" key="1">
    <source>
        <dbReference type="EMBL" id="CAB4129256.1"/>
    </source>
</evidence>
<reference evidence="1" key="1">
    <citation type="submission" date="2020-04" db="EMBL/GenBank/DDBJ databases">
        <authorList>
            <person name="Chiriac C."/>
            <person name="Salcher M."/>
            <person name="Ghai R."/>
            <person name="Kavagutti S V."/>
        </authorList>
    </citation>
    <scope>NUCLEOTIDE SEQUENCE</scope>
</reference>